<dbReference type="EMBL" id="FSRA01000001">
    <property type="protein sequence ID" value="SIN64294.1"/>
    <property type="molecule type" value="Genomic_DNA"/>
</dbReference>
<keyword evidence="1" id="KW-0472">Membrane</keyword>
<gene>
    <name evidence="2" type="ORF">SAMN04488055_0037</name>
</gene>
<dbReference type="Proteomes" id="UP000185003">
    <property type="component" value="Unassembled WGS sequence"/>
</dbReference>
<evidence type="ECO:0000313" key="2">
    <source>
        <dbReference type="EMBL" id="SIN64294.1"/>
    </source>
</evidence>
<keyword evidence="3" id="KW-1185">Reference proteome</keyword>
<dbReference type="AlphaFoldDB" id="A0A1N6D0P9"/>
<keyword evidence="1" id="KW-1133">Transmembrane helix</keyword>
<dbReference type="STRING" id="536979.SAMN04488055_0037"/>
<feature type="transmembrane region" description="Helical" evidence="1">
    <location>
        <begin position="114"/>
        <end position="134"/>
    </location>
</feature>
<feature type="transmembrane region" description="Helical" evidence="1">
    <location>
        <begin position="89"/>
        <end position="108"/>
    </location>
</feature>
<dbReference type="OrthoDB" id="674806at2"/>
<reference evidence="2 3" key="1">
    <citation type="submission" date="2016-11" db="EMBL/GenBank/DDBJ databases">
        <authorList>
            <person name="Jaros S."/>
            <person name="Januszkiewicz K."/>
            <person name="Wedrychowicz H."/>
        </authorList>
    </citation>
    <scope>NUCLEOTIDE SEQUENCE [LARGE SCALE GENOMIC DNA]</scope>
    <source>
        <strain evidence="2 3">DSM 24787</strain>
    </source>
</reference>
<organism evidence="2 3">
    <name type="scientific">Chitinophaga niabensis</name>
    <dbReference type="NCBI Taxonomy" id="536979"/>
    <lineage>
        <taxon>Bacteria</taxon>
        <taxon>Pseudomonadati</taxon>
        <taxon>Bacteroidota</taxon>
        <taxon>Chitinophagia</taxon>
        <taxon>Chitinophagales</taxon>
        <taxon>Chitinophagaceae</taxon>
        <taxon>Chitinophaga</taxon>
    </lineage>
</organism>
<evidence type="ECO:0000313" key="3">
    <source>
        <dbReference type="Proteomes" id="UP000185003"/>
    </source>
</evidence>
<keyword evidence="1" id="KW-0812">Transmembrane</keyword>
<evidence type="ECO:0000256" key="1">
    <source>
        <dbReference type="SAM" id="Phobius"/>
    </source>
</evidence>
<name>A0A1N6D0P9_9BACT</name>
<protein>
    <submittedName>
        <fullName evidence="2">Uncharacterized protein</fullName>
    </submittedName>
</protein>
<dbReference type="RefSeq" id="WP_074237085.1">
    <property type="nucleotide sequence ID" value="NZ_FSRA01000001.1"/>
</dbReference>
<sequence>MKKILSIFAVTLLPILVHGQDYYRLPDNSYVSQQFVTLPATLLAMYLIASFILKLIKTNLDHRLKSKMLEKGIPEQFFQQNDKDDRVQAFRSFLLLAGIGIGLTLVYYTLPIGIHSMAIMAFCIALSYLVYFFYLKK</sequence>
<proteinExistence type="predicted"/>
<feature type="transmembrane region" description="Helical" evidence="1">
    <location>
        <begin position="35"/>
        <end position="56"/>
    </location>
</feature>
<accession>A0A1N6D0P9</accession>